<feature type="compositionally biased region" description="Basic and acidic residues" evidence="1">
    <location>
        <begin position="898"/>
        <end position="917"/>
    </location>
</feature>
<feature type="region of interest" description="Disordered" evidence="1">
    <location>
        <begin position="650"/>
        <end position="681"/>
    </location>
</feature>
<dbReference type="SUPFAM" id="SSF52047">
    <property type="entry name" value="RNI-like"/>
    <property type="match status" value="1"/>
</dbReference>
<dbReference type="Gene3D" id="3.80.10.10">
    <property type="entry name" value="Ribonuclease Inhibitor"/>
    <property type="match status" value="1"/>
</dbReference>
<dbReference type="InterPro" id="IPR032675">
    <property type="entry name" value="LRR_dom_sf"/>
</dbReference>
<evidence type="ECO:0000313" key="2">
    <source>
        <dbReference type="EMBL" id="CAD8436661.1"/>
    </source>
</evidence>
<gene>
    <name evidence="2" type="ORF">LAMO00422_LOCUS4102</name>
</gene>
<name>A0A7S0GRY5_9EUKA</name>
<dbReference type="SMART" id="SM00367">
    <property type="entry name" value="LRR_CC"/>
    <property type="match status" value="3"/>
</dbReference>
<feature type="compositionally biased region" description="Basic residues" evidence="1">
    <location>
        <begin position="663"/>
        <end position="675"/>
    </location>
</feature>
<feature type="region of interest" description="Disordered" evidence="1">
    <location>
        <begin position="729"/>
        <end position="757"/>
    </location>
</feature>
<feature type="compositionally biased region" description="Acidic residues" evidence="1">
    <location>
        <begin position="487"/>
        <end position="501"/>
    </location>
</feature>
<reference evidence="2" key="1">
    <citation type="submission" date="2021-01" db="EMBL/GenBank/DDBJ databases">
        <authorList>
            <person name="Corre E."/>
            <person name="Pelletier E."/>
            <person name="Niang G."/>
            <person name="Scheremetjew M."/>
            <person name="Finn R."/>
            <person name="Kale V."/>
            <person name="Holt S."/>
            <person name="Cochrane G."/>
            <person name="Meng A."/>
            <person name="Brown T."/>
            <person name="Cohen L."/>
        </authorList>
    </citation>
    <scope>NUCLEOTIDE SEQUENCE</scope>
    <source>
        <strain evidence="2">CCMP2058</strain>
    </source>
</reference>
<sequence length="1160" mass="131799">MSSRIRRLIKGSHEQPNDYYYGEILRATSEKANAMKILRKADNDRSFRRCTDCQESYPSGDFHSRIDHRTLPPGTTRRAYDNYLEDLEKKIDAGTYVPRDIAKVSPLLKVAKALLFDIEAATPVEAVTGSETWRDRWIESVKFIADKDGLKKASLDLGLKIKQDWLHPPFNLKEWASRVEDAEVTEDIYQQLLLLDSHIVYLDSEGTNDIDAKARPLRKMARPELALKWGYKPGNFYTDRKSGITGRALHVQDGRLVLEIVHPNKTKGKMRRYTMTQAKQWLDEVDAKRAKEFALEQAASSEGKANGVSLESLRKKLKATRILMGDFREDRYPAFPPEVNDEDNGDTPPLEACKSLISDIIEAMSRVTDIEEGSENNAIWWKLNGIRESLNACASHEGIQRCLLEAETLLGDVSMDRRWGAHVRAAKNESELIPLIIDFDSSIPYMTLGTSVMNPRASKGSSQRRLLEKKQAKALRKASPSPGPEESPMDLEDMAASPEEEGDMDVDELMQKYKLQSNASRIVQQTWKEGDNEKSPSLPTMLGANVVQREANLVVAQSLLLDICKALPSGATRPTMDREALIQRIRGASSTRIMVSLAENLGRSIDPEYFRHENSAWQRECRNVRSSARLLDLILRLDHAIRFDDSCLQDDEEIPESSPPSGRVKRKYQRGSKRPTRPDLARKWGYEPGAMYYDRKLKQRGRCLYVQAGNLVVSFGDKQRRYNMESARRQLRRQGGGAEETFEEDAPNIRRGGKKGVPRPVDGTHYRYSEEATYVASIRAWSLEWIEYIPTGCVIKVFCRVELDSPPPGDYAVWMLLRTGEGRGARSVAYLLDLQSHKVGWVDLSMVTFCGPRCSPLEIDLMQDWQSKLRRRPFAPSKIRPVVPRGSRQSRSLKRSRRNADTSDRPLRRSRRQERMAEGNGAPLKYKLIIANLRARVADLESHNLELVDHNHMLLGRLGKFESYQDNRKEKPSKSLQEVEQGEETPYLPKRGGGELQIVERAPDDPVQRIVAGHEIDCLATIISFLDIKERSKVSRVCSLWNTPLINQFTTTMDFVKIRDVTDKIVCSIACKHTEVDTLCLEHCRQLTDKAIVSLSEHYGKELKYINVSFCEKLTDGALVALQRCRNLRSLFIIGCPLFTSKAMRTLQGSVRNLSIYPAT</sequence>
<accession>A0A7S0GRY5</accession>
<feature type="region of interest" description="Disordered" evidence="1">
    <location>
        <begin position="878"/>
        <end position="918"/>
    </location>
</feature>
<feature type="region of interest" description="Disordered" evidence="1">
    <location>
        <begin position="453"/>
        <end position="501"/>
    </location>
</feature>
<protein>
    <recommendedName>
        <fullName evidence="3">F-box domain-containing protein</fullName>
    </recommendedName>
</protein>
<dbReference type="InterPro" id="IPR006553">
    <property type="entry name" value="Leu-rich_rpt_Cys-con_subtyp"/>
</dbReference>
<organism evidence="2">
    <name type="scientific">Amorphochlora amoebiformis</name>
    <dbReference type="NCBI Taxonomy" id="1561963"/>
    <lineage>
        <taxon>Eukaryota</taxon>
        <taxon>Sar</taxon>
        <taxon>Rhizaria</taxon>
        <taxon>Cercozoa</taxon>
        <taxon>Chlorarachniophyceae</taxon>
        <taxon>Amorphochlora</taxon>
    </lineage>
</organism>
<dbReference type="EMBL" id="HBEM01005845">
    <property type="protein sequence ID" value="CAD8436661.1"/>
    <property type="molecule type" value="Transcribed_RNA"/>
</dbReference>
<evidence type="ECO:0008006" key="3">
    <source>
        <dbReference type="Google" id="ProtNLM"/>
    </source>
</evidence>
<dbReference type="AlphaFoldDB" id="A0A7S0GRY5"/>
<feature type="region of interest" description="Disordered" evidence="1">
    <location>
        <begin position="965"/>
        <end position="995"/>
    </location>
</feature>
<proteinExistence type="predicted"/>
<feature type="compositionally biased region" description="Polar residues" evidence="1">
    <location>
        <begin position="453"/>
        <end position="464"/>
    </location>
</feature>
<evidence type="ECO:0000256" key="1">
    <source>
        <dbReference type="SAM" id="MobiDB-lite"/>
    </source>
</evidence>